<evidence type="ECO:0000313" key="1">
    <source>
        <dbReference type="EMBL" id="KAF2722164.1"/>
    </source>
</evidence>
<gene>
    <name evidence="1" type="ORF">K431DRAFT_284110</name>
</gene>
<dbReference type="Proteomes" id="UP000799441">
    <property type="component" value="Unassembled WGS sequence"/>
</dbReference>
<organism evidence="1 2">
    <name type="scientific">Polychaeton citri CBS 116435</name>
    <dbReference type="NCBI Taxonomy" id="1314669"/>
    <lineage>
        <taxon>Eukaryota</taxon>
        <taxon>Fungi</taxon>
        <taxon>Dikarya</taxon>
        <taxon>Ascomycota</taxon>
        <taxon>Pezizomycotina</taxon>
        <taxon>Dothideomycetes</taxon>
        <taxon>Dothideomycetidae</taxon>
        <taxon>Capnodiales</taxon>
        <taxon>Capnodiaceae</taxon>
        <taxon>Polychaeton</taxon>
    </lineage>
</organism>
<dbReference type="InterPro" id="IPR025633">
    <property type="entry name" value="DUF4291"/>
</dbReference>
<proteinExistence type="predicted"/>
<comment type="caution">
    <text evidence="1">The sequence shown here is derived from an EMBL/GenBank/DDBJ whole genome shotgun (WGS) entry which is preliminary data.</text>
</comment>
<dbReference type="AlphaFoldDB" id="A0A9P4QC91"/>
<dbReference type="EMBL" id="MU003784">
    <property type="protein sequence ID" value="KAF2722164.1"/>
    <property type="molecule type" value="Genomic_DNA"/>
</dbReference>
<protein>
    <submittedName>
        <fullName evidence="1">ATP-dependent RNA helicase DHX8</fullName>
    </submittedName>
</protein>
<dbReference type="GO" id="GO:0004386">
    <property type="term" value="F:helicase activity"/>
    <property type="evidence" value="ECO:0007669"/>
    <property type="project" value="UniProtKB-KW"/>
</dbReference>
<sequence length="194" mass="22220">MGQKQREIRALYDDECITLYQAYNKEIASAAISNQRLSSSPLFKPGRTTWFKPSWCWVLYRSGYSYKDANQERVLAIRVKHEHFLELLRRATLAHSEHERGKAVVIQWDPERSPSLGRLNYRSIQIGVPGALMTTWLDERIESIEDVTETARGLKAKLDESPDVTSENLIALGLLPQERVFEVDNGIAKALEMD</sequence>
<dbReference type="Pfam" id="PF14124">
    <property type="entry name" value="DUF4291"/>
    <property type="match status" value="1"/>
</dbReference>
<dbReference type="OrthoDB" id="413653at2759"/>
<keyword evidence="1" id="KW-0378">Hydrolase</keyword>
<name>A0A9P4QC91_9PEZI</name>
<evidence type="ECO:0000313" key="2">
    <source>
        <dbReference type="Proteomes" id="UP000799441"/>
    </source>
</evidence>
<reference evidence="1" key="1">
    <citation type="journal article" date="2020" name="Stud. Mycol.">
        <title>101 Dothideomycetes genomes: a test case for predicting lifestyles and emergence of pathogens.</title>
        <authorList>
            <person name="Haridas S."/>
            <person name="Albert R."/>
            <person name="Binder M."/>
            <person name="Bloem J."/>
            <person name="Labutti K."/>
            <person name="Salamov A."/>
            <person name="Andreopoulos B."/>
            <person name="Baker S."/>
            <person name="Barry K."/>
            <person name="Bills G."/>
            <person name="Bluhm B."/>
            <person name="Cannon C."/>
            <person name="Castanera R."/>
            <person name="Culley D."/>
            <person name="Daum C."/>
            <person name="Ezra D."/>
            <person name="Gonzalez J."/>
            <person name="Henrissat B."/>
            <person name="Kuo A."/>
            <person name="Liang C."/>
            <person name="Lipzen A."/>
            <person name="Lutzoni F."/>
            <person name="Magnuson J."/>
            <person name="Mondo S."/>
            <person name="Nolan M."/>
            <person name="Ohm R."/>
            <person name="Pangilinan J."/>
            <person name="Park H.-J."/>
            <person name="Ramirez L."/>
            <person name="Alfaro M."/>
            <person name="Sun H."/>
            <person name="Tritt A."/>
            <person name="Yoshinaga Y."/>
            <person name="Zwiers L.-H."/>
            <person name="Turgeon B."/>
            <person name="Goodwin S."/>
            <person name="Spatafora J."/>
            <person name="Crous P."/>
            <person name="Grigoriev I."/>
        </authorList>
    </citation>
    <scope>NUCLEOTIDE SEQUENCE</scope>
    <source>
        <strain evidence="1">CBS 116435</strain>
    </source>
</reference>
<keyword evidence="1" id="KW-0067">ATP-binding</keyword>
<dbReference type="PANTHER" id="PTHR38567">
    <property type="entry name" value="DUF4291 DOMAIN-CONTAINING PROTEIN"/>
    <property type="match status" value="1"/>
</dbReference>
<dbReference type="PANTHER" id="PTHR38567:SF1">
    <property type="entry name" value="DUF4291 DOMAIN-CONTAINING PROTEIN"/>
    <property type="match status" value="1"/>
</dbReference>
<accession>A0A9P4QC91</accession>
<keyword evidence="1" id="KW-0547">Nucleotide-binding</keyword>
<keyword evidence="2" id="KW-1185">Reference proteome</keyword>
<keyword evidence="1" id="KW-0347">Helicase</keyword>